<keyword evidence="1" id="KW-1185">Reference proteome</keyword>
<sequence length="100" mass="11525">MRKYKERKVENSSLLDLSLKRRNFKKGRNATFSDPRLTIKNASERVIEEAQKPNEEVAKAKIIKNIGLVDRNKDPPSKNQELKKLRVNGKKGFKDDLFAG</sequence>
<proteinExistence type="predicted"/>
<protein>
    <submittedName>
        <fullName evidence="2">Uncharacterized protein</fullName>
    </submittedName>
</protein>
<dbReference type="WBParaSite" id="SVE_0258100.1">
    <property type="protein sequence ID" value="SVE_0258100.1"/>
    <property type="gene ID" value="SVE_0258100"/>
</dbReference>
<dbReference type="Proteomes" id="UP000035680">
    <property type="component" value="Unassembled WGS sequence"/>
</dbReference>
<organism evidence="1 2">
    <name type="scientific">Strongyloides venezuelensis</name>
    <name type="common">Threadworm</name>
    <dbReference type="NCBI Taxonomy" id="75913"/>
    <lineage>
        <taxon>Eukaryota</taxon>
        <taxon>Metazoa</taxon>
        <taxon>Ecdysozoa</taxon>
        <taxon>Nematoda</taxon>
        <taxon>Chromadorea</taxon>
        <taxon>Rhabditida</taxon>
        <taxon>Tylenchina</taxon>
        <taxon>Panagrolaimomorpha</taxon>
        <taxon>Strongyloidoidea</taxon>
        <taxon>Strongyloididae</taxon>
        <taxon>Strongyloides</taxon>
    </lineage>
</organism>
<name>A0A0K0F1B0_STRVS</name>
<dbReference type="AlphaFoldDB" id="A0A0K0F1B0"/>
<reference evidence="1" key="1">
    <citation type="submission" date="2014-07" db="EMBL/GenBank/DDBJ databases">
        <authorList>
            <person name="Martin A.A"/>
            <person name="De Silva N."/>
        </authorList>
    </citation>
    <scope>NUCLEOTIDE SEQUENCE</scope>
</reference>
<evidence type="ECO:0000313" key="1">
    <source>
        <dbReference type="Proteomes" id="UP000035680"/>
    </source>
</evidence>
<accession>A0A0K0F1B0</accession>
<reference evidence="2" key="2">
    <citation type="submission" date="2015-08" db="UniProtKB">
        <authorList>
            <consortium name="WormBaseParasite"/>
        </authorList>
    </citation>
    <scope>IDENTIFICATION</scope>
</reference>
<evidence type="ECO:0000313" key="2">
    <source>
        <dbReference type="WBParaSite" id="SVE_0258100.1"/>
    </source>
</evidence>